<proteinExistence type="predicted"/>
<dbReference type="PRINTS" id="PR00081">
    <property type="entry name" value="GDHRDH"/>
</dbReference>
<gene>
    <name evidence="2" type="ORF">CVLEPA_LOCUS4142</name>
</gene>
<evidence type="ECO:0000313" key="2">
    <source>
        <dbReference type="EMBL" id="CAK8674443.1"/>
    </source>
</evidence>
<comment type="caution">
    <text evidence="2">The sequence shown here is derived from an EMBL/GenBank/DDBJ whole genome shotgun (WGS) entry which is preliminary data.</text>
</comment>
<evidence type="ECO:0000256" key="1">
    <source>
        <dbReference type="ARBA" id="ARBA00023002"/>
    </source>
</evidence>
<dbReference type="PANTHER" id="PTHR43157">
    <property type="entry name" value="PHOSPHATIDYLINOSITOL-GLYCAN BIOSYNTHESIS CLASS F PROTEIN-RELATED"/>
    <property type="match status" value="1"/>
</dbReference>
<keyword evidence="3" id="KW-1185">Reference proteome</keyword>
<name>A0ABP0F6Q5_CLALP</name>
<dbReference type="Proteomes" id="UP001642483">
    <property type="component" value="Unassembled WGS sequence"/>
</dbReference>
<reference evidence="2 3" key="1">
    <citation type="submission" date="2024-02" db="EMBL/GenBank/DDBJ databases">
        <authorList>
            <person name="Daric V."/>
            <person name="Darras S."/>
        </authorList>
    </citation>
    <scope>NUCLEOTIDE SEQUENCE [LARGE SCALE GENOMIC DNA]</scope>
</reference>
<dbReference type="InterPro" id="IPR002347">
    <property type="entry name" value="SDR_fam"/>
</dbReference>
<dbReference type="EMBL" id="CAWYQH010000013">
    <property type="protein sequence ID" value="CAK8674443.1"/>
    <property type="molecule type" value="Genomic_DNA"/>
</dbReference>
<dbReference type="InterPro" id="IPR036291">
    <property type="entry name" value="NAD(P)-bd_dom_sf"/>
</dbReference>
<keyword evidence="1" id="KW-0560">Oxidoreductase</keyword>
<sequence length="307" mass="35124">MSFKLLVSASIAVIVGYCWLNYVKRGPVYKSDKELNGKTVLITGGNSGIGKALAMDLAKRGARVVIASRNLKKSNKVKDEIVKESGNHGVRAMELDLADFDSVRKFAKDFNESEKYLDYFVNNAGVTMEGMTKYGLNRILVVNYFSRFLFINLLLDKMKKQSAERPVRIVNLISDMYKFTEVIQSEMTRDPKGIWECFYMYAQSDFANIQFTYDLHRKLEDEGITTYNFDPGVVFTGEYHSGISFYDQALFYVPMLFYSRRTSTVATSPCFTFFLMTPWWNKVAVYLRISATKNCTHTPRIKAPGKC</sequence>
<accession>A0ABP0F6Q5</accession>
<dbReference type="Pfam" id="PF00106">
    <property type="entry name" value="adh_short"/>
    <property type="match status" value="1"/>
</dbReference>
<evidence type="ECO:0000313" key="3">
    <source>
        <dbReference type="Proteomes" id="UP001642483"/>
    </source>
</evidence>
<protein>
    <submittedName>
        <fullName evidence="2">Uncharacterized protein</fullName>
    </submittedName>
</protein>
<dbReference type="PANTHER" id="PTHR43157:SF31">
    <property type="entry name" value="PHOSPHATIDYLINOSITOL-GLYCAN BIOSYNTHESIS CLASS F PROTEIN"/>
    <property type="match status" value="1"/>
</dbReference>
<dbReference type="SUPFAM" id="SSF51735">
    <property type="entry name" value="NAD(P)-binding Rossmann-fold domains"/>
    <property type="match status" value="1"/>
</dbReference>
<dbReference type="Gene3D" id="3.40.50.720">
    <property type="entry name" value="NAD(P)-binding Rossmann-like Domain"/>
    <property type="match status" value="1"/>
</dbReference>
<organism evidence="2 3">
    <name type="scientific">Clavelina lepadiformis</name>
    <name type="common">Light-bulb sea squirt</name>
    <name type="synonym">Ascidia lepadiformis</name>
    <dbReference type="NCBI Taxonomy" id="159417"/>
    <lineage>
        <taxon>Eukaryota</taxon>
        <taxon>Metazoa</taxon>
        <taxon>Chordata</taxon>
        <taxon>Tunicata</taxon>
        <taxon>Ascidiacea</taxon>
        <taxon>Aplousobranchia</taxon>
        <taxon>Clavelinidae</taxon>
        <taxon>Clavelina</taxon>
    </lineage>
</organism>